<feature type="compositionally biased region" description="Basic and acidic residues" evidence="1">
    <location>
        <begin position="157"/>
        <end position="182"/>
    </location>
</feature>
<dbReference type="InterPro" id="IPR012899">
    <property type="entry name" value="LTXXQ"/>
</dbReference>
<evidence type="ECO:0000256" key="2">
    <source>
        <dbReference type="SAM" id="SignalP"/>
    </source>
</evidence>
<dbReference type="OrthoDB" id="7949978at2"/>
<sequence length="193" mass="20739">MKKFSTLALATALVGTLSVSALAPVAAYADNHGDGKRAEQKHKGKKGGQHRMVRGGHGFLDMVCAPEGTEKAGERLDKMAERLQLTADQTEAFNALKAAVTEAQTDAADACAPLKETKPATPVEGMEKRQAMMQLQLDAMSQITPAFADFYDSLSDEQKAELNKKGPKGERGEHGPKHRGDQDNDDDEDDSDA</sequence>
<evidence type="ECO:0000313" key="3">
    <source>
        <dbReference type="EMBL" id="TDQ66908.1"/>
    </source>
</evidence>
<feature type="compositionally biased region" description="Basic residues" evidence="1">
    <location>
        <begin position="39"/>
        <end position="52"/>
    </location>
</feature>
<keyword evidence="2" id="KW-0732">Signal</keyword>
<feature type="compositionally biased region" description="Acidic residues" evidence="1">
    <location>
        <begin position="183"/>
        <end position="193"/>
    </location>
</feature>
<accession>A0A4V6PX65</accession>
<feature type="region of interest" description="Disordered" evidence="1">
    <location>
        <begin position="157"/>
        <end position="193"/>
    </location>
</feature>
<dbReference type="GO" id="GO:0042597">
    <property type="term" value="C:periplasmic space"/>
    <property type="evidence" value="ECO:0007669"/>
    <property type="project" value="InterPro"/>
</dbReference>
<dbReference type="AlphaFoldDB" id="A0A4V6PX65"/>
<feature type="region of interest" description="Disordered" evidence="1">
    <location>
        <begin position="32"/>
        <end position="52"/>
    </location>
</feature>
<comment type="caution">
    <text evidence="3">The sequence shown here is derived from an EMBL/GenBank/DDBJ whole genome shotgun (WGS) entry which is preliminary data.</text>
</comment>
<evidence type="ECO:0000256" key="1">
    <source>
        <dbReference type="SAM" id="MobiDB-lite"/>
    </source>
</evidence>
<proteinExistence type="predicted"/>
<reference evidence="3 4" key="1">
    <citation type="submission" date="2019-03" db="EMBL/GenBank/DDBJ databases">
        <title>Genomic Encyclopedia of Type Strains, Phase III (KMG-III): the genomes of soil and plant-associated and newly described type strains.</title>
        <authorList>
            <person name="Whitman W."/>
        </authorList>
    </citation>
    <scope>NUCLEOTIDE SEQUENCE [LARGE SCALE GENOMIC DNA]</scope>
    <source>
        <strain evidence="3 4">CGMCC 1.7002</strain>
    </source>
</reference>
<feature type="signal peptide" evidence="2">
    <location>
        <begin position="1"/>
        <end position="23"/>
    </location>
</feature>
<name>A0A4V6PX65_9HYPH</name>
<feature type="chain" id="PRO_5020882551" evidence="2">
    <location>
        <begin position="24"/>
        <end position="193"/>
    </location>
</feature>
<dbReference type="Pfam" id="PF07813">
    <property type="entry name" value="LTXXQ"/>
    <property type="match status" value="1"/>
</dbReference>
<evidence type="ECO:0000313" key="4">
    <source>
        <dbReference type="Proteomes" id="UP000295391"/>
    </source>
</evidence>
<protein>
    <submittedName>
        <fullName evidence="3">LTXXQ motif family protein</fullName>
    </submittedName>
</protein>
<gene>
    <name evidence="3" type="ORF">ATL17_0914</name>
</gene>
<keyword evidence="4" id="KW-1185">Reference proteome</keyword>
<organism evidence="3 4">
    <name type="scientific">Maritalea mobilis</name>
    <dbReference type="NCBI Taxonomy" id="483324"/>
    <lineage>
        <taxon>Bacteria</taxon>
        <taxon>Pseudomonadati</taxon>
        <taxon>Pseudomonadota</taxon>
        <taxon>Alphaproteobacteria</taxon>
        <taxon>Hyphomicrobiales</taxon>
        <taxon>Devosiaceae</taxon>
        <taxon>Maritalea</taxon>
    </lineage>
</organism>
<dbReference type="Proteomes" id="UP000295391">
    <property type="component" value="Unassembled WGS sequence"/>
</dbReference>
<dbReference type="RefSeq" id="WP_133571566.1">
    <property type="nucleotide sequence ID" value="NZ_SNYR01000001.1"/>
</dbReference>
<dbReference type="EMBL" id="SNYR01000001">
    <property type="protein sequence ID" value="TDQ66908.1"/>
    <property type="molecule type" value="Genomic_DNA"/>
</dbReference>